<dbReference type="PANTHER" id="PTHR45953:SF1">
    <property type="entry name" value="IDURONATE 2-SULFATASE"/>
    <property type="match status" value="1"/>
</dbReference>
<evidence type="ECO:0000256" key="1">
    <source>
        <dbReference type="ARBA" id="ARBA00022723"/>
    </source>
</evidence>
<dbReference type="AlphaFoldDB" id="A0A6A6IC38"/>
<dbReference type="OrthoDB" id="103349at2759"/>
<dbReference type="Pfam" id="PF00884">
    <property type="entry name" value="Sulfatase"/>
    <property type="match status" value="1"/>
</dbReference>
<evidence type="ECO:0000313" key="4">
    <source>
        <dbReference type="EMBL" id="KAF2247976.1"/>
    </source>
</evidence>
<dbReference type="GO" id="GO:0046872">
    <property type="term" value="F:metal ion binding"/>
    <property type="evidence" value="ECO:0007669"/>
    <property type="project" value="UniProtKB-KW"/>
</dbReference>
<gene>
    <name evidence="4" type="ORF">BU26DRAFT_595791</name>
</gene>
<dbReference type="InterPro" id="IPR017850">
    <property type="entry name" value="Alkaline_phosphatase_core_sf"/>
</dbReference>
<sequence>MPDQLRYDSVGFTGRNDIIRTPNLDRFAQMGTRFTNTFSQASVCSQSRCSIFTGQYPHVSGHRSLNNLLKPDEPNLLRTLKEHGGYHIGYLGPRGDLFAANATEHSVDEYGYLENATLPDFASAPDFSAYVSARSDAPSSFNASNPPTVADPDPDPDSIWNRVFYGGLRNATAALDYDERMIRGALDWLECPPQHKPWVLFLPLIFPHPPFEVEEPWFSMYNRSAIPLPAKAEEKTGHEARFAQQIRDQYNTYRATDALWQEVKAVYYGMISRVDDQFGRIMNKTIERGLWNNTVTLFFTDHGEFLGDWGLVEKWPSAVSENLVHEPLIIGGAGLPEGVVYEEMAEMVDLVPTMLQLGSTGEFYAHYGLSLVDAMHAAGRNETLPHKQYAFTEGGFLTSEEPLLEQGPYPYDIKTALQHDDTELVGKAVSIRDQEFTYVYRLYEADELYLRDDTSELRNLAADPAFAGVRQRMRDVVMRWMVETADTLPWYQDVRVPQVRLQSPKEQFEERVPESPVYTTFLAPLGRSHVLPGWNPLSSEIVGKCLLRLHVGVRIKTYGHVFSASCLKTPVDEKDNCPTAVGP</sequence>
<name>A0A6A6IC38_9PLEO</name>
<keyword evidence="2" id="KW-0378">Hydrolase</keyword>
<evidence type="ECO:0000256" key="2">
    <source>
        <dbReference type="ARBA" id="ARBA00022801"/>
    </source>
</evidence>
<dbReference type="RefSeq" id="XP_033682980.1">
    <property type="nucleotide sequence ID" value="XM_033834950.1"/>
</dbReference>
<protein>
    <submittedName>
        <fullName evidence="4">Alkaline phosphatase-like protein</fullName>
    </submittedName>
</protein>
<proteinExistence type="predicted"/>
<reference evidence="4" key="1">
    <citation type="journal article" date="2020" name="Stud. Mycol.">
        <title>101 Dothideomycetes genomes: a test case for predicting lifestyles and emergence of pathogens.</title>
        <authorList>
            <person name="Haridas S."/>
            <person name="Albert R."/>
            <person name="Binder M."/>
            <person name="Bloem J."/>
            <person name="Labutti K."/>
            <person name="Salamov A."/>
            <person name="Andreopoulos B."/>
            <person name="Baker S."/>
            <person name="Barry K."/>
            <person name="Bills G."/>
            <person name="Bluhm B."/>
            <person name="Cannon C."/>
            <person name="Castanera R."/>
            <person name="Culley D."/>
            <person name="Daum C."/>
            <person name="Ezra D."/>
            <person name="Gonzalez J."/>
            <person name="Henrissat B."/>
            <person name="Kuo A."/>
            <person name="Liang C."/>
            <person name="Lipzen A."/>
            <person name="Lutzoni F."/>
            <person name="Magnuson J."/>
            <person name="Mondo S."/>
            <person name="Nolan M."/>
            <person name="Ohm R."/>
            <person name="Pangilinan J."/>
            <person name="Park H.-J."/>
            <person name="Ramirez L."/>
            <person name="Alfaro M."/>
            <person name="Sun H."/>
            <person name="Tritt A."/>
            <person name="Yoshinaga Y."/>
            <person name="Zwiers L.-H."/>
            <person name="Turgeon B."/>
            <person name="Goodwin S."/>
            <person name="Spatafora J."/>
            <person name="Crous P."/>
            <person name="Grigoriev I."/>
        </authorList>
    </citation>
    <scope>NUCLEOTIDE SEQUENCE</scope>
    <source>
        <strain evidence="4">CBS 122368</strain>
    </source>
</reference>
<accession>A0A6A6IC38</accession>
<dbReference type="InterPro" id="IPR000917">
    <property type="entry name" value="Sulfatase_N"/>
</dbReference>
<keyword evidence="5" id="KW-1185">Reference proteome</keyword>
<dbReference type="Proteomes" id="UP000800094">
    <property type="component" value="Unassembled WGS sequence"/>
</dbReference>
<feature type="domain" description="Sulfatase N-terminal" evidence="3">
    <location>
        <begin position="3"/>
        <end position="357"/>
    </location>
</feature>
<dbReference type="SUPFAM" id="SSF53649">
    <property type="entry name" value="Alkaline phosphatase-like"/>
    <property type="match status" value="1"/>
</dbReference>
<dbReference type="GO" id="GO:0005737">
    <property type="term" value="C:cytoplasm"/>
    <property type="evidence" value="ECO:0007669"/>
    <property type="project" value="TreeGrafter"/>
</dbReference>
<dbReference type="GO" id="GO:0004423">
    <property type="term" value="F:iduronate-2-sulfatase activity"/>
    <property type="evidence" value="ECO:0007669"/>
    <property type="project" value="TreeGrafter"/>
</dbReference>
<dbReference type="GeneID" id="54588280"/>
<keyword evidence="1" id="KW-0479">Metal-binding</keyword>
<evidence type="ECO:0000259" key="3">
    <source>
        <dbReference type="Pfam" id="PF00884"/>
    </source>
</evidence>
<organism evidence="4 5">
    <name type="scientific">Trematosphaeria pertusa</name>
    <dbReference type="NCBI Taxonomy" id="390896"/>
    <lineage>
        <taxon>Eukaryota</taxon>
        <taxon>Fungi</taxon>
        <taxon>Dikarya</taxon>
        <taxon>Ascomycota</taxon>
        <taxon>Pezizomycotina</taxon>
        <taxon>Dothideomycetes</taxon>
        <taxon>Pleosporomycetidae</taxon>
        <taxon>Pleosporales</taxon>
        <taxon>Massarineae</taxon>
        <taxon>Trematosphaeriaceae</taxon>
        <taxon>Trematosphaeria</taxon>
    </lineage>
</organism>
<evidence type="ECO:0000313" key="5">
    <source>
        <dbReference type="Proteomes" id="UP000800094"/>
    </source>
</evidence>
<dbReference type="PANTHER" id="PTHR45953">
    <property type="entry name" value="IDURONATE 2-SULFATASE"/>
    <property type="match status" value="1"/>
</dbReference>
<dbReference type="CDD" id="cd16150">
    <property type="entry name" value="sulfatase_like"/>
    <property type="match status" value="1"/>
</dbReference>
<dbReference type="Gene3D" id="3.40.720.10">
    <property type="entry name" value="Alkaline Phosphatase, subunit A"/>
    <property type="match status" value="1"/>
</dbReference>
<dbReference type="EMBL" id="ML987196">
    <property type="protein sequence ID" value="KAF2247976.1"/>
    <property type="molecule type" value="Genomic_DNA"/>
</dbReference>